<keyword evidence="4" id="KW-1185">Reference proteome</keyword>
<dbReference type="Gene3D" id="1.10.10.10">
    <property type="entry name" value="Winged helix-like DNA-binding domain superfamily/Winged helix DNA-binding domain"/>
    <property type="match status" value="1"/>
</dbReference>
<feature type="compositionally biased region" description="Basic and acidic residues" evidence="1">
    <location>
        <begin position="177"/>
        <end position="190"/>
    </location>
</feature>
<dbReference type="Pfam" id="PF01047">
    <property type="entry name" value="MarR"/>
    <property type="match status" value="1"/>
</dbReference>
<dbReference type="RefSeq" id="WP_214154660.1">
    <property type="nucleotide sequence ID" value="NZ_JAHBAY010000002.1"/>
</dbReference>
<name>A0ABS5TBA9_9ACTN</name>
<dbReference type="InterPro" id="IPR000835">
    <property type="entry name" value="HTH_MarR-typ"/>
</dbReference>
<dbReference type="EMBL" id="JAHBAY010000002">
    <property type="protein sequence ID" value="MBT0768361.1"/>
    <property type="molecule type" value="Genomic_DNA"/>
</dbReference>
<dbReference type="InterPro" id="IPR036390">
    <property type="entry name" value="WH_DNA-bd_sf"/>
</dbReference>
<dbReference type="PANTHER" id="PTHR33164:SF99">
    <property type="entry name" value="MARR FAMILY REGULATORY PROTEIN"/>
    <property type="match status" value="1"/>
</dbReference>
<evidence type="ECO:0000313" key="3">
    <source>
        <dbReference type="EMBL" id="MBT0768361.1"/>
    </source>
</evidence>
<dbReference type="PROSITE" id="PS50995">
    <property type="entry name" value="HTH_MARR_2"/>
    <property type="match status" value="1"/>
</dbReference>
<evidence type="ECO:0000259" key="2">
    <source>
        <dbReference type="PROSITE" id="PS50995"/>
    </source>
</evidence>
<feature type="domain" description="HTH marR-type" evidence="2">
    <location>
        <begin position="10"/>
        <end position="148"/>
    </location>
</feature>
<dbReference type="SMART" id="SM00347">
    <property type="entry name" value="HTH_MARR"/>
    <property type="match status" value="1"/>
</dbReference>
<proteinExistence type="predicted"/>
<reference evidence="3 4" key="1">
    <citation type="submission" date="2021-05" db="EMBL/GenBank/DDBJ databases">
        <title>Kineosporia and Streptomyces sp. nov. two new marine actinobacteria isolated from Coral.</title>
        <authorList>
            <person name="Buangrab K."/>
            <person name="Sutthacheep M."/>
            <person name="Yeemin T."/>
            <person name="Harunari E."/>
            <person name="Igarashi Y."/>
            <person name="Kanchanasin P."/>
            <person name="Tanasupawat S."/>
            <person name="Phongsopitanun W."/>
        </authorList>
    </citation>
    <scope>NUCLEOTIDE SEQUENCE [LARGE SCALE GENOMIC DNA]</scope>
    <source>
        <strain evidence="3 4">J2-2</strain>
    </source>
</reference>
<gene>
    <name evidence="3" type="ORF">KIH74_05465</name>
</gene>
<comment type="caution">
    <text evidence="3">The sequence shown here is derived from an EMBL/GenBank/DDBJ whole genome shotgun (WGS) entry which is preliminary data.</text>
</comment>
<dbReference type="InterPro" id="IPR039422">
    <property type="entry name" value="MarR/SlyA-like"/>
</dbReference>
<protein>
    <submittedName>
        <fullName evidence="3">Winged helix-turn-helix transcriptional regulator</fullName>
    </submittedName>
</protein>
<feature type="region of interest" description="Disordered" evidence="1">
    <location>
        <begin position="169"/>
        <end position="203"/>
    </location>
</feature>
<accession>A0ABS5TBA9</accession>
<dbReference type="InterPro" id="IPR036388">
    <property type="entry name" value="WH-like_DNA-bd_sf"/>
</dbReference>
<dbReference type="PANTHER" id="PTHR33164">
    <property type="entry name" value="TRANSCRIPTIONAL REGULATOR, MARR FAMILY"/>
    <property type="match status" value="1"/>
</dbReference>
<dbReference type="Proteomes" id="UP001197247">
    <property type="component" value="Unassembled WGS sequence"/>
</dbReference>
<evidence type="ECO:0000313" key="4">
    <source>
        <dbReference type="Proteomes" id="UP001197247"/>
    </source>
</evidence>
<evidence type="ECO:0000256" key="1">
    <source>
        <dbReference type="SAM" id="MobiDB-lite"/>
    </source>
</evidence>
<dbReference type="SUPFAM" id="SSF46785">
    <property type="entry name" value="Winged helix' DNA-binding domain"/>
    <property type="match status" value="1"/>
</dbReference>
<sequence>MSEDTPWLSPAELYNWLHLTGALTALPNAIEQQLKRDSGLNFFEYSVLSGLSQAPGRAMKMSALAGSALGSQSRLSHAVTRLERAGWVQRRNCTQGARAVEAVLTDAGHAKIVEAAPAHVRQARRLVVDALTEQEFDQLRNALRKILLAASPDTVQLIDASLADGPEHPDAVSPCFLHRDRTDAPEHPDTLDAATGQEPQESR</sequence>
<organism evidence="3 4">
    <name type="scientific">Kineosporia corallincola</name>
    <dbReference type="NCBI Taxonomy" id="2835133"/>
    <lineage>
        <taxon>Bacteria</taxon>
        <taxon>Bacillati</taxon>
        <taxon>Actinomycetota</taxon>
        <taxon>Actinomycetes</taxon>
        <taxon>Kineosporiales</taxon>
        <taxon>Kineosporiaceae</taxon>
        <taxon>Kineosporia</taxon>
    </lineage>
</organism>